<dbReference type="SMART" id="SM00850">
    <property type="entry name" value="LytTR"/>
    <property type="match status" value="1"/>
</dbReference>
<keyword evidence="3" id="KW-1185">Reference proteome</keyword>
<dbReference type="InterPro" id="IPR007492">
    <property type="entry name" value="LytTR_DNA-bd_dom"/>
</dbReference>
<gene>
    <name evidence="2" type="ORF">E1963_14240</name>
</gene>
<evidence type="ECO:0000259" key="1">
    <source>
        <dbReference type="PROSITE" id="PS50930"/>
    </source>
</evidence>
<feature type="domain" description="HTH LytTR-type" evidence="1">
    <location>
        <begin position="1"/>
        <end position="104"/>
    </location>
</feature>
<sequence>MYIQDSEHIWRKVMLSDIYYIETIKSTHYCEIVYKNGVGKIRADITPLQEEFAPYLFRTKASTLVNLDLVEKVDTKNRILYFNDSIYCTYAQRLSPEVKKRLRLYNYRSYRGREDE</sequence>
<proteinExistence type="predicted"/>
<dbReference type="PROSITE" id="PS50930">
    <property type="entry name" value="HTH_LYTTR"/>
    <property type="match status" value="1"/>
</dbReference>
<dbReference type="GO" id="GO:0003677">
    <property type="term" value="F:DNA binding"/>
    <property type="evidence" value="ECO:0007669"/>
    <property type="project" value="InterPro"/>
</dbReference>
<evidence type="ECO:0000313" key="3">
    <source>
        <dbReference type="Proteomes" id="UP000295710"/>
    </source>
</evidence>
<dbReference type="Pfam" id="PF04397">
    <property type="entry name" value="LytTR"/>
    <property type="match status" value="1"/>
</dbReference>
<organism evidence="2 3">
    <name type="scientific">Extibacter muris</name>
    <dbReference type="NCBI Taxonomy" id="1796622"/>
    <lineage>
        <taxon>Bacteria</taxon>
        <taxon>Bacillati</taxon>
        <taxon>Bacillota</taxon>
        <taxon>Clostridia</taxon>
        <taxon>Lachnospirales</taxon>
        <taxon>Lachnospiraceae</taxon>
        <taxon>Extibacter</taxon>
    </lineage>
</organism>
<comment type="caution">
    <text evidence="2">The sequence shown here is derived from an EMBL/GenBank/DDBJ whole genome shotgun (WGS) entry which is preliminary data.</text>
</comment>
<accession>A0A4R4FBI0</accession>
<protein>
    <submittedName>
        <fullName evidence="2">LytTR family transcriptional regulator</fullName>
    </submittedName>
</protein>
<reference evidence="2 3" key="1">
    <citation type="journal article" date="2016" name="Nat. Microbiol.">
        <title>The Mouse Intestinal Bacterial Collection (miBC) provides host-specific insight into cultured diversity and functional potential of the gut microbiota.</title>
        <authorList>
            <person name="Lagkouvardos I."/>
            <person name="Pukall R."/>
            <person name="Abt B."/>
            <person name="Foesel B.U."/>
            <person name="Meier-Kolthoff J.P."/>
            <person name="Kumar N."/>
            <person name="Bresciani A."/>
            <person name="Martinez I."/>
            <person name="Just S."/>
            <person name="Ziegler C."/>
            <person name="Brugiroux S."/>
            <person name="Garzetti D."/>
            <person name="Wenning M."/>
            <person name="Bui T.P."/>
            <person name="Wang J."/>
            <person name="Hugenholtz F."/>
            <person name="Plugge C.M."/>
            <person name="Peterson D.A."/>
            <person name="Hornef M.W."/>
            <person name="Baines J.F."/>
            <person name="Smidt H."/>
            <person name="Walter J."/>
            <person name="Kristiansen K."/>
            <person name="Nielsen H.B."/>
            <person name="Haller D."/>
            <person name="Overmann J."/>
            <person name="Stecher B."/>
            <person name="Clavel T."/>
        </authorList>
    </citation>
    <scope>NUCLEOTIDE SEQUENCE [LARGE SCALE GENOMIC DNA]</scope>
    <source>
        <strain evidence="2 3">DSM 28560</strain>
    </source>
</reference>
<dbReference type="AlphaFoldDB" id="A0A4R4FBI0"/>
<dbReference type="EMBL" id="SMMX01000013">
    <property type="protein sequence ID" value="TDA20932.1"/>
    <property type="molecule type" value="Genomic_DNA"/>
</dbReference>
<name>A0A4R4FBI0_9FIRM</name>
<dbReference type="Gene3D" id="2.40.50.1020">
    <property type="entry name" value="LytTr DNA-binding domain"/>
    <property type="match status" value="1"/>
</dbReference>
<dbReference type="Proteomes" id="UP000295710">
    <property type="component" value="Unassembled WGS sequence"/>
</dbReference>
<evidence type="ECO:0000313" key="2">
    <source>
        <dbReference type="EMBL" id="TDA20932.1"/>
    </source>
</evidence>